<gene>
    <name evidence="2" type="ORF">SAMN02745752_00951</name>
</gene>
<accession>A0A1K1VFP5</accession>
<reference evidence="2 3" key="1">
    <citation type="submission" date="2016-11" db="EMBL/GenBank/DDBJ databases">
        <authorList>
            <person name="Jaros S."/>
            <person name="Januszkiewicz K."/>
            <person name="Wedrychowicz H."/>
        </authorList>
    </citation>
    <scope>NUCLEOTIDE SEQUENCE [LARGE SCALE GENOMIC DNA]</scope>
    <source>
        <strain evidence="2 3">DSM 21637</strain>
    </source>
</reference>
<dbReference type="AlphaFoldDB" id="A0A1K1VFP5"/>
<name>A0A1K1VFP5_9GAMM</name>
<keyword evidence="1" id="KW-1133">Transmembrane helix</keyword>
<dbReference type="Proteomes" id="UP000182350">
    <property type="component" value="Unassembled WGS sequence"/>
</dbReference>
<sequence length="153" mass="17657">MVWLAFSPALAGVAVGLSLLVIGIIHYDGPVHEDYYKEGRTINQSFERDRVARELNLQGSLRFTHSQLFLDLSGQLERFPDQLVVLMENPTRSSLDFSVPVQHLQGGRYVGNLPRNPEHDWDVKLYGPEREWRLYGRGHFPMQQSLELRPSKR</sequence>
<evidence type="ECO:0000256" key="1">
    <source>
        <dbReference type="SAM" id="Phobius"/>
    </source>
</evidence>
<keyword evidence="1" id="KW-0812">Transmembrane</keyword>
<dbReference type="InterPro" id="IPR008620">
    <property type="entry name" value="FixH"/>
</dbReference>
<feature type="transmembrane region" description="Helical" evidence="1">
    <location>
        <begin position="6"/>
        <end position="27"/>
    </location>
</feature>
<dbReference type="Pfam" id="PF05751">
    <property type="entry name" value="FixH"/>
    <property type="match status" value="1"/>
</dbReference>
<proteinExistence type="predicted"/>
<keyword evidence="3" id="KW-1185">Reference proteome</keyword>
<evidence type="ECO:0000313" key="2">
    <source>
        <dbReference type="EMBL" id="SFX23962.1"/>
    </source>
</evidence>
<organism evidence="2 3">
    <name type="scientific">Marinospirillum alkaliphilum DSM 21637</name>
    <dbReference type="NCBI Taxonomy" id="1122209"/>
    <lineage>
        <taxon>Bacteria</taxon>
        <taxon>Pseudomonadati</taxon>
        <taxon>Pseudomonadota</taxon>
        <taxon>Gammaproteobacteria</taxon>
        <taxon>Oceanospirillales</taxon>
        <taxon>Oceanospirillaceae</taxon>
        <taxon>Marinospirillum</taxon>
    </lineage>
</organism>
<protein>
    <submittedName>
        <fullName evidence="2">FixH protein</fullName>
    </submittedName>
</protein>
<dbReference type="STRING" id="1122209.SAMN02745752_00951"/>
<dbReference type="EMBL" id="FPJW01000002">
    <property type="protein sequence ID" value="SFX23962.1"/>
    <property type="molecule type" value="Genomic_DNA"/>
</dbReference>
<keyword evidence="1" id="KW-0472">Membrane</keyword>
<evidence type="ECO:0000313" key="3">
    <source>
        <dbReference type="Proteomes" id="UP000182350"/>
    </source>
</evidence>